<protein>
    <submittedName>
        <fullName evidence="1">Uncharacterized protein</fullName>
    </submittedName>
</protein>
<evidence type="ECO:0000313" key="1">
    <source>
        <dbReference type="EMBL" id="ACV61145.1"/>
    </source>
</evidence>
<dbReference type="KEGG" id="dae:Dtox_0192"/>
<dbReference type="AlphaFoldDB" id="C8W2Y9"/>
<gene>
    <name evidence="1" type="ordered locus">Dtox_0192</name>
</gene>
<organism evidence="1 2">
    <name type="scientific">Desulfofarcimen acetoxidans (strain ATCC 49208 / DSM 771 / KCTC 5769 / VKM B-1644 / 5575)</name>
    <name type="common">Desulfotomaculum acetoxidans</name>
    <dbReference type="NCBI Taxonomy" id="485916"/>
    <lineage>
        <taxon>Bacteria</taxon>
        <taxon>Bacillati</taxon>
        <taxon>Bacillota</taxon>
        <taxon>Clostridia</taxon>
        <taxon>Eubacteriales</taxon>
        <taxon>Peptococcaceae</taxon>
        <taxon>Desulfofarcimen</taxon>
    </lineage>
</organism>
<dbReference type="EMBL" id="CP001720">
    <property type="protein sequence ID" value="ACV61145.1"/>
    <property type="molecule type" value="Genomic_DNA"/>
</dbReference>
<reference evidence="1 2" key="1">
    <citation type="journal article" date="2009" name="Stand. Genomic Sci.">
        <title>Complete genome sequence of Desulfotomaculum acetoxidans type strain (5575).</title>
        <authorList>
            <person name="Spring S."/>
            <person name="Lapidus A."/>
            <person name="Schroder M."/>
            <person name="Gleim D."/>
            <person name="Sims D."/>
            <person name="Meincke L."/>
            <person name="Glavina Del Rio T."/>
            <person name="Tice H."/>
            <person name="Copeland A."/>
            <person name="Cheng J.F."/>
            <person name="Lucas S."/>
            <person name="Chen F."/>
            <person name="Nolan M."/>
            <person name="Bruce D."/>
            <person name="Goodwin L."/>
            <person name="Pitluck S."/>
            <person name="Ivanova N."/>
            <person name="Mavromatis K."/>
            <person name="Mikhailova N."/>
            <person name="Pati A."/>
            <person name="Chen A."/>
            <person name="Palaniappan K."/>
            <person name="Land M."/>
            <person name="Hauser L."/>
            <person name="Chang Y.J."/>
            <person name="Jeffries C.D."/>
            <person name="Chain P."/>
            <person name="Saunders E."/>
            <person name="Brettin T."/>
            <person name="Detter J.C."/>
            <person name="Goker M."/>
            <person name="Bristow J."/>
            <person name="Eisen J.A."/>
            <person name="Markowitz V."/>
            <person name="Hugenholtz P."/>
            <person name="Kyrpides N.C."/>
            <person name="Klenk H.P."/>
            <person name="Han C."/>
        </authorList>
    </citation>
    <scope>NUCLEOTIDE SEQUENCE [LARGE SCALE GENOMIC DNA]</scope>
    <source>
        <strain evidence="2">ATCC 49208 / DSM 771 / VKM B-1644</strain>
    </source>
</reference>
<evidence type="ECO:0000313" key="2">
    <source>
        <dbReference type="Proteomes" id="UP000002217"/>
    </source>
</evidence>
<name>C8W2Y9_DESAS</name>
<sequence length="130" mass="14293">MANSETLQEVALVLLGTGIPAIGPKLQNKKDAEDVVRSYVLAIHNLIMKAGESPYKVLFQKQEDGRYSVLMDGSGASVKILTNLDELMLRRFRHAFQKNMFILTSFCEEANGCLECLALTEGLGAVLYAP</sequence>
<dbReference type="STRING" id="485916.Dtox_0192"/>
<dbReference type="HOGENOM" id="CLU_1934618_0_0_9"/>
<dbReference type="eggNOG" id="ENOG5033AJQ">
    <property type="taxonomic scope" value="Bacteria"/>
</dbReference>
<proteinExistence type="predicted"/>
<dbReference type="RefSeq" id="WP_015755866.1">
    <property type="nucleotide sequence ID" value="NC_013216.1"/>
</dbReference>
<dbReference type="Proteomes" id="UP000002217">
    <property type="component" value="Chromosome"/>
</dbReference>
<keyword evidence="2" id="KW-1185">Reference proteome</keyword>
<accession>C8W2Y9</accession>
<dbReference type="OrthoDB" id="1808080at2"/>